<evidence type="ECO:0000256" key="1">
    <source>
        <dbReference type="SAM" id="MobiDB-lite"/>
    </source>
</evidence>
<sequence length="74" mass="8074">MSTTTTAATSAARSNDIPRPRPQQVDGINIEIVSNSDQASIQHTMVAEDGTRWLVAAIAVAAEQRRRQQDQQRG</sequence>
<gene>
    <name evidence="2" type="ORF">CKAH01_03166</name>
</gene>
<name>A0AAD9YWW2_COLKA</name>
<evidence type="ECO:0000313" key="3">
    <source>
        <dbReference type="Proteomes" id="UP001281614"/>
    </source>
</evidence>
<protein>
    <submittedName>
        <fullName evidence="2">Uncharacterized protein</fullName>
    </submittedName>
</protein>
<dbReference type="Proteomes" id="UP001281614">
    <property type="component" value="Unassembled WGS sequence"/>
</dbReference>
<dbReference type="EMBL" id="VYYT01000013">
    <property type="protein sequence ID" value="KAK2778210.1"/>
    <property type="molecule type" value="Genomic_DNA"/>
</dbReference>
<reference evidence="2" key="1">
    <citation type="submission" date="2023-02" db="EMBL/GenBank/DDBJ databases">
        <title>Colletotrichum kahawae CIFC_Que2 genome sequencing and assembly.</title>
        <authorList>
            <person name="Baroncelli R."/>
        </authorList>
    </citation>
    <scope>NUCLEOTIDE SEQUENCE</scope>
    <source>
        <strain evidence="2">CIFC_Que2</strain>
    </source>
</reference>
<keyword evidence="3" id="KW-1185">Reference proteome</keyword>
<accession>A0AAD9YWW2</accession>
<organism evidence="2 3">
    <name type="scientific">Colletotrichum kahawae</name>
    <name type="common">Coffee berry disease fungus</name>
    <dbReference type="NCBI Taxonomy" id="34407"/>
    <lineage>
        <taxon>Eukaryota</taxon>
        <taxon>Fungi</taxon>
        <taxon>Dikarya</taxon>
        <taxon>Ascomycota</taxon>
        <taxon>Pezizomycotina</taxon>
        <taxon>Sordariomycetes</taxon>
        <taxon>Hypocreomycetidae</taxon>
        <taxon>Glomerellales</taxon>
        <taxon>Glomerellaceae</taxon>
        <taxon>Colletotrichum</taxon>
        <taxon>Colletotrichum gloeosporioides species complex</taxon>
    </lineage>
</organism>
<proteinExistence type="predicted"/>
<feature type="compositionally biased region" description="Low complexity" evidence="1">
    <location>
        <begin position="1"/>
        <end position="12"/>
    </location>
</feature>
<feature type="region of interest" description="Disordered" evidence="1">
    <location>
        <begin position="1"/>
        <end position="26"/>
    </location>
</feature>
<dbReference type="AlphaFoldDB" id="A0AAD9YWW2"/>
<evidence type="ECO:0000313" key="2">
    <source>
        <dbReference type="EMBL" id="KAK2778210.1"/>
    </source>
</evidence>
<comment type="caution">
    <text evidence="2">The sequence shown here is derived from an EMBL/GenBank/DDBJ whole genome shotgun (WGS) entry which is preliminary data.</text>
</comment>